<dbReference type="AlphaFoldDB" id="A0A443VTK1"/>
<dbReference type="EMBL" id="DACSEA010000009">
    <property type="protein sequence ID" value="HAT1606334.1"/>
    <property type="molecule type" value="Genomic_DNA"/>
</dbReference>
<evidence type="ECO:0000256" key="9">
    <source>
        <dbReference type="ARBA" id="ARBA00022630"/>
    </source>
</evidence>
<comment type="similarity">
    <text evidence="5 14">Belongs to the FAD-dependent glycerol-3-phosphate dehydrogenase family.</text>
</comment>
<sequence>MADSGECDVIIIGGGATGAGIARDCALRGLRVTLVERHDIATGATGRNHGLLHSGARYAVTDGESARECISENRILRRIARHCIEPTNGLFITLPEDDLAWQQTFISACQQAGIETRQLSPAEALRIEPTVNPTLLGAVQVPDGTIDPFRLTAANMLDAREHGATILTGCEITGLIRRGERVCGVEFYDHQQRERRTLYAGVVVNAAGIWGQRIAEYADLRIAMFPAKGSLLILDHRINRQVINRCRKPADADILVPGDTISLIGTTSEHIPYDEIDDNRVTTAEVDTLLREGEKLAPVLGRTRVLRAYSGVRPLVASDDDPSGRSVSRGIVLLDHAGRDGMEGFITITGGKLMTYRLMAEWATDAVCRKLGNSVPCSTADTPLPGSTEPPEVTVKKIISLPAPLRGSALYRHGDRTPAWLGDTRQHRSLICECEMVTAGEVQYAVENLAVNSLLDLRRRTRIGMGTCQGELCACRAAGLLQRFNITTPAQSLTQLSDFLNERWKGVQPIAWGDALRESEFTRWVYLGLCGLPKESQDEI</sequence>
<reference evidence="18 19" key="2">
    <citation type="submission" date="2018-06" db="EMBL/GenBank/DDBJ databases">
        <title>Carbapenemase-producing Enterobacteriaceae present in wastewater treatment plant effluent and nearby surface waters in the US.</title>
        <authorList>
            <person name="Mathys D.A."/>
            <person name="Mollenkopf D.F."/>
            <person name="Feicht S.M."/>
            <person name="Adams R.J."/>
            <person name="Albers A.L."/>
            <person name="Stuever D.M."/>
            <person name="Daniels J.B."/>
            <person name="Wittum T.E."/>
        </authorList>
    </citation>
    <scope>NUCLEOTIDE SEQUENCE [LARGE SCALE GENOMIC DNA]</scope>
    <source>
        <strain evidence="18 19">GEO_47_Down_B</strain>
    </source>
</reference>
<dbReference type="FunFam" id="3.50.50.60:FF:000096">
    <property type="entry name" value="Glycerol-3-phosphate dehydrogenase"/>
    <property type="match status" value="1"/>
</dbReference>
<evidence type="ECO:0000256" key="14">
    <source>
        <dbReference type="RuleBase" id="RU361217"/>
    </source>
</evidence>
<dbReference type="EC" id="1.1.5.3" evidence="14"/>
<dbReference type="GO" id="GO:0046168">
    <property type="term" value="P:glycerol-3-phosphate catabolic process"/>
    <property type="evidence" value="ECO:0007669"/>
    <property type="project" value="TreeGrafter"/>
</dbReference>
<dbReference type="FunFam" id="1.10.10.1100:FF:000003">
    <property type="entry name" value="Glycerol-3-phosphate dehydrogenase"/>
    <property type="match status" value="1"/>
</dbReference>
<dbReference type="GO" id="GO:0019563">
    <property type="term" value="P:glycerol catabolic process"/>
    <property type="evidence" value="ECO:0007669"/>
    <property type="project" value="UniProtKB-UniPathway"/>
</dbReference>
<dbReference type="GO" id="GO:0005886">
    <property type="term" value="C:plasma membrane"/>
    <property type="evidence" value="ECO:0007669"/>
    <property type="project" value="UniProtKB-SubCell"/>
</dbReference>
<dbReference type="Pfam" id="PF01266">
    <property type="entry name" value="DAO"/>
    <property type="match status" value="1"/>
</dbReference>
<evidence type="ECO:0000256" key="10">
    <source>
        <dbReference type="ARBA" id="ARBA00022827"/>
    </source>
</evidence>
<evidence type="ECO:0000256" key="13">
    <source>
        <dbReference type="ARBA" id="ARBA00049055"/>
    </source>
</evidence>
<keyword evidence="12" id="KW-0472">Membrane</keyword>
<gene>
    <name evidence="17" type="primary">glpA</name>
    <name evidence="18" type="ORF">DN603_02535</name>
    <name evidence="17" type="ORF">I8Y23_002652</name>
</gene>
<evidence type="ECO:0000256" key="6">
    <source>
        <dbReference type="ARBA" id="ARBA00011331"/>
    </source>
</evidence>
<dbReference type="SUPFAM" id="SSF51905">
    <property type="entry name" value="FAD/NAD(P)-binding domain"/>
    <property type="match status" value="1"/>
</dbReference>
<dbReference type="InterPro" id="IPR017752">
    <property type="entry name" value="G3P_DH_GlpA_su"/>
</dbReference>
<feature type="domain" description="FAD dependent oxidoreductase" evidence="15">
    <location>
        <begin position="8"/>
        <end position="357"/>
    </location>
</feature>
<evidence type="ECO:0000256" key="4">
    <source>
        <dbReference type="ARBA" id="ARBA00005157"/>
    </source>
</evidence>
<name>A0A443VTK1_RAOPL</name>
<dbReference type="UniPathway" id="UPA00618">
    <property type="reaction ID" value="UER00673"/>
</dbReference>
<proteinExistence type="inferred from homology"/>
<keyword evidence="7" id="KW-1003">Cell membrane</keyword>
<comment type="cofactor">
    <cofactor evidence="1">
        <name>FMN</name>
        <dbReference type="ChEBI" id="CHEBI:58210"/>
    </cofactor>
</comment>
<keyword evidence="9 14" id="KW-0285">Flavoprotein</keyword>
<keyword evidence="10" id="KW-0274">FAD</keyword>
<evidence type="ECO:0000259" key="15">
    <source>
        <dbReference type="Pfam" id="PF01266"/>
    </source>
</evidence>
<dbReference type="GO" id="GO:0010181">
    <property type="term" value="F:FMN binding"/>
    <property type="evidence" value="ECO:0007669"/>
    <property type="project" value="InterPro"/>
</dbReference>
<dbReference type="InterPro" id="IPR041854">
    <property type="entry name" value="BFD-like_2Fe2S-bd_dom_sf"/>
</dbReference>
<evidence type="ECO:0000313" key="18">
    <source>
        <dbReference type="EMBL" id="RWT25685.1"/>
    </source>
</evidence>
<reference evidence="17" key="3">
    <citation type="submission" date="2020-11" db="EMBL/GenBank/DDBJ databases">
        <authorList>
            <consortium name="NCBI Pathogen Detection Project"/>
        </authorList>
    </citation>
    <scope>NUCLEOTIDE SEQUENCE</scope>
    <source>
        <strain evidence="17">MISC063</strain>
    </source>
</reference>
<dbReference type="Gene3D" id="3.50.50.60">
    <property type="entry name" value="FAD/NAD(P)-binding domain"/>
    <property type="match status" value="3"/>
</dbReference>
<evidence type="ECO:0000256" key="5">
    <source>
        <dbReference type="ARBA" id="ARBA00007330"/>
    </source>
</evidence>
<comment type="caution">
    <text evidence="18">The sequence shown here is derived from an EMBL/GenBank/DDBJ whole genome shotgun (WGS) entry which is preliminary data.</text>
</comment>
<dbReference type="Proteomes" id="UP000864422">
    <property type="component" value="Unassembled WGS sequence"/>
</dbReference>
<feature type="domain" description="BFD-like [2Fe-2S]-binding" evidence="16">
    <location>
        <begin position="430"/>
        <end position="482"/>
    </location>
</feature>
<keyword evidence="8" id="KW-0997">Cell inner membrane</keyword>
<dbReference type="GO" id="GO:0004368">
    <property type="term" value="F:glycerol-3-phosphate dehydrogenase (quinone) activity"/>
    <property type="evidence" value="ECO:0007669"/>
    <property type="project" value="UniProtKB-EC"/>
</dbReference>
<dbReference type="SUPFAM" id="SSF54373">
    <property type="entry name" value="FAD-linked reductases, C-terminal domain"/>
    <property type="match status" value="1"/>
</dbReference>
<evidence type="ECO:0000256" key="12">
    <source>
        <dbReference type="ARBA" id="ARBA00023136"/>
    </source>
</evidence>
<keyword evidence="11 14" id="KW-0560">Oxidoreductase</keyword>
<evidence type="ECO:0000313" key="17">
    <source>
        <dbReference type="EMBL" id="HAT1606334.1"/>
    </source>
</evidence>
<comment type="pathway">
    <text evidence="4">Polyol metabolism; glycerol degradation via glycerol kinase pathway; glycerone phosphate from sn-glycerol 3-phosphate (anaerobic route): step 1/1.</text>
</comment>
<evidence type="ECO:0000256" key="2">
    <source>
        <dbReference type="ARBA" id="ARBA00001974"/>
    </source>
</evidence>
<dbReference type="InterPro" id="IPR000447">
    <property type="entry name" value="G3P_DH_FAD-dep"/>
</dbReference>
<dbReference type="InterPro" id="IPR007419">
    <property type="entry name" value="BFD-like_2Fe2S-bd_dom"/>
</dbReference>
<dbReference type="PANTHER" id="PTHR11985:SF35">
    <property type="entry name" value="ANAEROBIC GLYCEROL-3-PHOSPHATE DEHYDROGENASE SUBUNIT A"/>
    <property type="match status" value="1"/>
</dbReference>
<dbReference type="Pfam" id="PF04324">
    <property type="entry name" value="Fer2_BFD"/>
    <property type="match status" value="1"/>
</dbReference>
<dbReference type="GO" id="GO:0009331">
    <property type="term" value="C:glycerol-3-phosphate dehydrogenase (FAD) complex"/>
    <property type="evidence" value="ECO:0007669"/>
    <property type="project" value="UniProtKB-UniRule"/>
</dbReference>
<dbReference type="NCBIfam" id="NF008313">
    <property type="entry name" value="PRK11101.1"/>
    <property type="match status" value="1"/>
</dbReference>
<dbReference type="CDD" id="cd19946">
    <property type="entry name" value="GlpA-like_Fer2_BFD-like"/>
    <property type="match status" value="1"/>
</dbReference>
<dbReference type="NCBIfam" id="TIGR03377">
    <property type="entry name" value="glycerol3P_GlpA"/>
    <property type="match status" value="1"/>
</dbReference>
<evidence type="ECO:0000256" key="7">
    <source>
        <dbReference type="ARBA" id="ARBA00022475"/>
    </source>
</evidence>
<dbReference type="Gene3D" id="1.10.10.1100">
    <property type="entry name" value="BFD-like [2Fe-2S]-binding domain"/>
    <property type="match status" value="1"/>
</dbReference>
<dbReference type="PRINTS" id="PR01001">
    <property type="entry name" value="FADG3PDH"/>
</dbReference>
<comment type="catalytic activity">
    <reaction evidence="13 14">
        <text>a quinone + sn-glycerol 3-phosphate = dihydroxyacetone phosphate + a quinol</text>
        <dbReference type="Rhea" id="RHEA:18977"/>
        <dbReference type="ChEBI" id="CHEBI:24646"/>
        <dbReference type="ChEBI" id="CHEBI:57597"/>
        <dbReference type="ChEBI" id="CHEBI:57642"/>
        <dbReference type="ChEBI" id="CHEBI:132124"/>
        <dbReference type="EC" id="1.1.5.3"/>
    </reaction>
</comment>
<dbReference type="PROSITE" id="PS00978">
    <property type="entry name" value="FAD_G3PDH_2"/>
    <property type="match status" value="1"/>
</dbReference>
<reference evidence="17" key="1">
    <citation type="journal article" date="2018" name="Genome Biol.">
        <title>SKESA: strategic k-mer extension for scrupulous assemblies.</title>
        <authorList>
            <person name="Souvorov A."/>
            <person name="Agarwala R."/>
            <person name="Lipman D.J."/>
        </authorList>
    </citation>
    <scope>NUCLEOTIDE SEQUENCE</scope>
    <source>
        <strain evidence="17">MISC063</strain>
    </source>
</reference>
<dbReference type="GO" id="GO:0050660">
    <property type="term" value="F:flavin adenine dinucleotide binding"/>
    <property type="evidence" value="ECO:0007669"/>
    <property type="project" value="InterPro"/>
</dbReference>
<dbReference type="PANTHER" id="PTHR11985">
    <property type="entry name" value="GLYCEROL-3-PHOSPHATE DEHYDROGENASE"/>
    <property type="match status" value="1"/>
</dbReference>
<comment type="subunit">
    <text evidence="6">Composed of a catalytic GlpA/B dimer and of membrane bound GlpC.</text>
</comment>
<dbReference type="FunFam" id="3.50.50.60:FF:000102">
    <property type="entry name" value="Glycerol-3-phosphate dehydrogenase"/>
    <property type="match status" value="1"/>
</dbReference>
<evidence type="ECO:0000259" key="16">
    <source>
        <dbReference type="Pfam" id="PF04324"/>
    </source>
</evidence>
<evidence type="ECO:0000256" key="1">
    <source>
        <dbReference type="ARBA" id="ARBA00001917"/>
    </source>
</evidence>
<dbReference type="RefSeq" id="WP_032699088.1">
    <property type="nucleotide sequence ID" value="NZ_CP082168.1"/>
</dbReference>
<evidence type="ECO:0000256" key="3">
    <source>
        <dbReference type="ARBA" id="ARBA00004417"/>
    </source>
</evidence>
<dbReference type="EMBL" id="QKOX01000002">
    <property type="protein sequence ID" value="RWT25685.1"/>
    <property type="molecule type" value="Genomic_DNA"/>
</dbReference>
<evidence type="ECO:0000256" key="8">
    <source>
        <dbReference type="ARBA" id="ARBA00022519"/>
    </source>
</evidence>
<dbReference type="PROSITE" id="PS00977">
    <property type="entry name" value="FAD_G3PDH_1"/>
    <property type="match status" value="1"/>
</dbReference>
<dbReference type="Proteomes" id="UP000288843">
    <property type="component" value="Unassembled WGS sequence"/>
</dbReference>
<evidence type="ECO:0000256" key="11">
    <source>
        <dbReference type="ARBA" id="ARBA00023002"/>
    </source>
</evidence>
<dbReference type="InterPro" id="IPR006076">
    <property type="entry name" value="FAD-dep_OxRdtase"/>
</dbReference>
<protein>
    <recommendedName>
        <fullName evidence="14">Glycerol-3-phosphate dehydrogenase</fullName>
        <ecNumber evidence="14">1.1.5.3</ecNumber>
    </recommendedName>
</protein>
<organism evidence="18 19">
    <name type="scientific">Raoultella planticola</name>
    <name type="common">Klebsiella planticola</name>
    <dbReference type="NCBI Taxonomy" id="575"/>
    <lineage>
        <taxon>Bacteria</taxon>
        <taxon>Pseudomonadati</taxon>
        <taxon>Pseudomonadota</taxon>
        <taxon>Gammaproteobacteria</taxon>
        <taxon>Enterobacterales</taxon>
        <taxon>Enterobacteriaceae</taxon>
        <taxon>Klebsiella/Raoultella group</taxon>
        <taxon>Raoultella</taxon>
    </lineage>
</organism>
<dbReference type="InterPro" id="IPR036188">
    <property type="entry name" value="FAD/NAD-bd_sf"/>
</dbReference>
<accession>A0A443VTK1</accession>
<comment type="cofactor">
    <cofactor evidence="2 14">
        <name>FAD</name>
        <dbReference type="ChEBI" id="CHEBI:57692"/>
    </cofactor>
</comment>
<evidence type="ECO:0000313" key="19">
    <source>
        <dbReference type="Proteomes" id="UP000288843"/>
    </source>
</evidence>
<comment type="subcellular location">
    <subcellularLocation>
        <location evidence="3">Cell inner membrane</location>
        <topology evidence="3">Peripheral membrane protein</topology>
    </subcellularLocation>
</comment>